<feature type="transmembrane region" description="Helical" evidence="7">
    <location>
        <begin position="332"/>
        <end position="354"/>
    </location>
</feature>
<feature type="transmembrane region" description="Helical" evidence="7">
    <location>
        <begin position="76"/>
        <end position="100"/>
    </location>
</feature>
<dbReference type="PANTHER" id="PTHR34184:SF4">
    <property type="entry name" value="UPF0718 PROTEIN YCGR"/>
    <property type="match status" value="1"/>
</dbReference>
<protein>
    <submittedName>
        <fullName evidence="8">Permease</fullName>
    </submittedName>
</protein>
<keyword evidence="6 7" id="KW-0472">Membrane</keyword>
<sequence>MIIYFVIEVGIIIINGKDIFKFIYFDNGAINSFIMIFMSIIMEGFPFILLGSFISSLIHLFVSEKTIKRILPQKNILGIMVASLLGIIFPVCECAIVPIVRRLIKKGLPIHIAITFMISVPIVNPIVMVSTYYAFSNISTAILRSGLGYLCACIIGIIILILGDKKPLKQKKITKGNVMKKKKIVFTHSHDCGCGHCNEESEKNNKIYSQKNRQAFIKDMLLEIIHHTNEELKTIGKYFTIGALLSAIFQVIISRDVLSIVGGNSVISISIMLILAFVLSLCSEADAFIAKTFASTFTSGSVLGFMILGPMIDLKNTLMLSSSFKGKFIAKLIFVIFSVVFILGCIINLLGGVVL</sequence>
<keyword evidence="5 7" id="KW-1133">Transmembrane helix</keyword>
<feature type="transmembrane region" description="Helical" evidence="7">
    <location>
        <begin position="33"/>
        <end position="56"/>
    </location>
</feature>
<dbReference type="EMBL" id="JAGSOJ010000004">
    <property type="protein sequence ID" value="MCM1991903.1"/>
    <property type="molecule type" value="Genomic_DNA"/>
</dbReference>
<dbReference type="GO" id="GO:0005886">
    <property type="term" value="C:plasma membrane"/>
    <property type="evidence" value="ECO:0007669"/>
    <property type="project" value="UniProtKB-SubCell"/>
</dbReference>
<dbReference type="InterPro" id="IPR005524">
    <property type="entry name" value="DUF318"/>
</dbReference>
<reference evidence="8" key="1">
    <citation type="journal article" date="2021" name="mSystems">
        <title>Bacteria and Archaea Synergistically Convert Glycine Betaine to Biogenic Methane in the Formosa Cold Seep of the South China Sea.</title>
        <authorList>
            <person name="Li L."/>
            <person name="Zhang W."/>
            <person name="Zhang S."/>
            <person name="Song L."/>
            <person name="Sun Q."/>
            <person name="Zhang H."/>
            <person name="Xiang H."/>
            <person name="Dong X."/>
        </authorList>
    </citation>
    <scope>NUCLEOTIDE SEQUENCE</scope>
    <source>
        <strain evidence="8">ZWT</strain>
    </source>
</reference>
<feature type="transmembrane region" description="Helical" evidence="7">
    <location>
        <begin position="293"/>
        <end position="312"/>
    </location>
</feature>
<feature type="transmembrane region" description="Helical" evidence="7">
    <location>
        <begin position="112"/>
        <end position="135"/>
    </location>
</feature>
<feature type="transmembrane region" description="Helical" evidence="7">
    <location>
        <begin position="259"/>
        <end position="281"/>
    </location>
</feature>
<feature type="transmembrane region" description="Helical" evidence="7">
    <location>
        <begin position="141"/>
        <end position="162"/>
    </location>
</feature>
<dbReference type="PANTHER" id="PTHR34184">
    <property type="entry name" value="UPF0718 PROTEIN YCGR"/>
    <property type="match status" value="1"/>
</dbReference>
<organism evidence="8 9">
    <name type="scientific">Oceanirhabdus seepicola</name>
    <dbReference type="NCBI Taxonomy" id="2828781"/>
    <lineage>
        <taxon>Bacteria</taxon>
        <taxon>Bacillati</taxon>
        <taxon>Bacillota</taxon>
        <taxon>Clostridia</taxon>
        <taxon>Eubacteriales</taxon>
        <taxon>Clostridiaceae</taxon>
        <taxon>Oceanirhabdus</taxon>
    </lineage>
</organism>
<evidence type="ECO:0000256" key="1">
    <source>
        <dbReference type="ARBA" id="ARBA00004651"/>
    </source>
</evidence>
<keyword evidence="4 7" id="KW-0812">Transmembrane</keyword>
<evidence type="ECO:0000313" key="9">
    <source>
        <dbReference type="Proteomes" id="UP001056429"/>
    </source>
</evidence>
<dbReference type="Pfam" id="PF03773">
    <property type="entry name" value="ArsP_1"/>
    <property type="match status" value="1"/>
</dbReference>
<comment type="subcellular location">
    <subcellularLocation>
        <location evidence="1">Cell membrane</location>
        <topology evidence="1">Multi-pass membrane protein</topology>
    </subcellularLocation>
</comment>
<evidence type="ECO:0000256" key="5">
    <source>
        <dbReference type="ARBA" id="ARBA00022989"/>
    </source>
</evidence>
<comment type="caution">
    <text evidence="8">The sequence shown here is derived from an EMBL/GenBank/DDBJ whole genome shotgun (WGS) entry which is preliminary data.</text>
</comment>
<dbReference type="Proteomes" id="UP001056429">
    <property type="component" value="Unassembled WGS sequence"/>
</dbReference>
<keyword evidence="9" id="KW-1185">Reference proteome</keyword>
<proteinExistence type="inferred from homology"/>
<evidence type="ECO:0000256" key="6">
    <source>
        <dbReference type="ARBA" id="ARBA00023136"/>
    </source>
</evidence>
<evidence type="ECO:0000256" key="2">
    <source>
        <dbReference type="ARBA" id="ARBA00006386"/>
    </source>
</evidence>
<name>A0A9J6P5B1_9CLOT</name>
<evidence type="ECO:0000313" key="8">
    <source>
        <dbReference type="EMBL" id="MCM1991903.1"/>
    </source>
</evidence>
<reference evidence="8" key="2">
    <citation type="submission" date="2021-04" db="EMBL/GenBank/DDBJ databases">
        <authorList>
            <person name="Dong X."/>
        </authorList>
    </citation>
    <scope>NUCLEOTIDE SEQUENCE</scope>
    <source>
        <strain evidence="8">ZWT</strain>
    </source>
</reference>
<dbReference type="InterPro" id="IPR052923">
    <property type="entry name" value="UPF0718"/>
</dbReference>
<comment type="similarity">
    <text evidence="2">Belongs to the UPF0718 family.</text>
</comment>
<evidence type="ECO:0000256" key="3">
    <source>
        <dbReference type="ARBA" id="ARBA00022475"/>
    </source>
</evidence>
<gene>
    <name evidence="8" type="ORF">KDK92_19355</name>
</gene>
<evidence type="ECO:0000256" key="4">
    <source>
        <dbReference type="ARBA" id="ARBA00022692"/>
    </source>
</evidence>
<evidence type="ECO:0000256" key="7">
    <source>
        <dbReference type="SAM" id="Phobius"/>
    </source>
</evidence>
<dbReference type="AlphaFoldDB" id="A0A9J6P5B1"/>
<keyword evidence="3" id="KW-1003">Cell membrane</keyword>
<accession>A0A9J6P5B1</accession>